<feature type="chain" id="PRO_5034319109" description="SD-repeat containing protein B domain-containing protein" evidence="4">
    <location>
        <begin position="30"/>
        <end position="1300"/>
    </location>
</feature>
<dbReference type="SUPFAM" id="SSF117074">
    <property type="entry name" value="Hypothetical protein PA1324"/>
    <property type="match status" value="1"/>
</dbReference>
<organism evidence="6 7">
    <name type="scientific">Deinococcus arenae</name>
    <dbReference type="NCBI Taxonomy" id="1452751"/>
    <lineage>
        <taxon>Bacteria</taxon>
        <taxon>Thermotogati</taxon>
        <taxon>Deinococcota</taxon>
        <taxon>Deinococci</taxon>
        <taxon>Deinococcales</taxon>
        <taxon>Deinococcaceae</taxon>
        <taxon>Deinococcus</taxon>
    </lineage>
</organism>
<proteinExistence type="predicted"/>
<evidence type="ECO:0000259" key="5">
    <source>
        <dbReference type="Pfam" id="PF17210"/>
    </source>
</evidence>
<evidence type="ECO:0000256" key="4">
    <source>
        <dbReference type="SAM" id="SignalP"/>
    </source>
</evidence>
<keyword evidence="3 4" id="KW-0732">Signal</keyword>
<dbReference type="GO" id="GO:0005576">
    <property type="term" value="C:extracellular region"/>
    <property type="evidence" value="ECO:0007669"/>
    <property type="project" value="UniProtKB-SubCell"/>
</dbReference>
<dbReference type="Gene3D" id="2.60.40.10">
    <property type="entry name" value="Immunoglobulins"/>
    <property type="match status" value="1"/>
</dbReference>
<evidence type="ECO:0000256" key="1">
    <source>
        <dbReference type="ARBA" id="ARBA00004613"/>
    </source>
</evidence>
<comment type="subcellular location">
    <subcellularLocation>
        <location evidence="1">Secreted</location>
    </subcellularLocation>
</comment>
<keyword evidence="2" id="KW-0964">Secreted</keyword>
<name>A0A8H9GHM8_9DEIO</name>
<evidence type="ECO:0000256" key="2">
    <source>
        <dbReference type="ARBA" id="ARBA00022525"/>
    </source>
</evidence>
<comment type="caution">
    <text evidence="6">The sequence shown here is derived from an EMBL/GenBank/DDBJ whole genome shotgun (WGS) entry which is preliminary data.</text>
</comment>
<protein>
    <recommendedName>
        <fullName evidence="5">SD-repeat containing protein B domain-containing protein</fullName>
    </recommendedName>
</protein>
<sequence length="1300" mass="134110">MQTVPDIPPSFLRFLSVLPLLGAPAAAQATQVSNTAQLRVGATQLPSNTVTLQLAQACLPRVTPDGMPGAPGQRAQLRTPGLTTLPYRVTQGGTQAATIDLSATAQGVEGVQVRVQTSAAPDATPLSQLTLQPGESRDVTVAVLADRALAGDVLVNLAARCGDAQDPVNTSLVTLDPSLALLLSHTVTPGAAEIGDRATFTLTLPSPGPQAVTPEFRVQLPPGVTYLPGSAQQGGAPVPATLSEDGRSLILSPTTPLRPGETGTVTYQVTLGPAAATQTVLAVEAQATAVLNGTEYRSPVATARVRVRATVFDQRATLIGSVYRDLNGNGARESGEPGVAGARVLLSNGAQVLTDTRGEYTFRQLLAGPWRVQLDRAGLGLAESPARLVDVSGLSRADFPLPPAAAPVAPGRPAGTEGTGLIRLPLEGSVIRSGERVNVTLQGPPGTPLRLLVNGEPVPDTLIGEAGADSQAQRARYVGVPLRPGLNTLEAVAGERREQVQVTLAGEATTLELSLAPGTQADGRTPVSVQVRSLDARGVPSGQGAVTLTLPAEPLDPDIDPATPGYQIALRDGEGRVRLTPQTSAATLTVAARLGELRVSTPLTVPPAQRDTVTAQASVGVRLSPGGEVQPTVQARAYTEQSIAGGELQVAVDTAGLPRAADPTQAPARFPVVGSGQEARAPLTSDVGFAFRYDHPNLSAGYYDAPLTLTPLTGLPRSSALRVSTGGNGWQVQAFLARVPGGQLSETFEPDGGRTYRLTRGARPGSEVVSVVRAGGTDTLTPGRDYVFDPLTGTVTLASGLTLYGRDFGRQTLIVTYVPDQAAPGALAFGVGVSTTQGPWTLDAAAARVDQDTLYGVQVAYRSVQFSARAAYVRDPQRPGGQLSTDAHYRSGPVSANATLSYAPVTGLTGSADLSYQAGPFRTRLSHTALSSEQRTLLSVDRALTSHLSAGAGVELVWPGSTQPGVGVNAVALVRYAGGPLTAELSHAQPLLGPTTPQTRLNASVALSDDTALQARLIQDWQTGLTGEVGVQQALGAANLDVTYQLPSASGQGSRARLGLSAPLTFSDHLSGTVGASVTRDMTSGQLALGGTFGVRYTQDHLIATLGVDGSTGQNGLLLLRGGLTGERGAHTFGLDARVQLRPTLAPNVTFSHAWRAANVALLQVHTLAPSAANGDLTLSGEAALNVQWPRTLRLDLSPSVAYRWILPRPDASVVQAGVGVGVGVGVTDRLGFGVNGFLIAQPGQGLLNAAYGAELRYLIVDGVRLVAGYTVTTGDVNLPALTPAARPGAYLRLDLTGGK</sequence>
<gene>
    <name evidence="6" type="ORF">GCM10008956_00570</name>
</gene>
<evidence type="ECO:0000256" key="3">
    <source>
        <dbReference type="ARBA" id="ARBA00022729"/>
    </source>
</evidence>
<evidence type="ECO:0000313" key="7">
    <source>
        <dbReference type="Proteomes" id="UP000600547"/>
    </source>
</evidence>
<feature type="signal peptide" evidence="4">
    <location>
        <begin position="1"/>
        <end position="29"/>
    </location>
</feature>
<accession>A0A8H9GHM8</accession>
<feature type="domain" description="SD-repeat containing protein B" evidence="5">
    <location>
        <begin position="321"/>
        <end position="376"/>
    </location>
</feature>
<dbReference type="Pfam" id="PF17210">
    <property type="entry name" value="SdrD_B"/>
    <property type="match status" value="1"/>
</dbReference>
<dbReference type="Proteomes" id="UP000600547">
    <property type="component" value="Unassembled WGS sequence"/>
</dbReference>
<dbReference type="EMBL" id="BMQG01000001">
    <property type="protein sequence ID" value="GGM28465.1"/>
    <property type="molecule type" value="Genomic_DNA"/>
</dbReference>
<dbReference type="InterPro" id="IPR033764">
    <property type="entry name" value="Sdr_B"/>
</dbReference>
<keyword evidence="7" id="KW-1185">Reference proteome</keyword>
<evidence type="ECO:0000313" key="6">
    <source>
        <dbReference type="EMBL" id="GGM28465.1"/>
    </source>
</evidence>
<reference evidence="7" key="1">
    <citation type="journal article" date="2019" name="Int. J. Syst. Evol. Microbiol.">
        <title>The Global Catalogue of Microorganisms (GCM) 10K type strain sequencing project: providing services to taxonomists for standard genome sequencing and annotation.</title>
        <authorList>
            <consortium name="The Broad Institute Genomics Platform"/>
            <consortium name="The Broad Institute Genome Sequencing Center for Infectious Disease"/>
            <person name="Wu L."/>
            <person name="Ma J."/>
        </authorList>
    </citation>
    <scope>NUCLEOTIDE SEQUENCE [LARGE SCALE GENOMIC DNA]</scope>
    <source>
        <strain evidence="7">JCM 31047</strain>
    </source>
</reference>
<dbReference type="InterPro" id="IPR013783">
    <property type="entry name" value="Ig-like_fold"/>
</dbReference>